<dbReference type="InterPro" id="IPR050155">
    <property type="entry name" value="HAD-like_hydrolase_sf"/>
</dbReference>
<comment type="caution">
    <text evidence="1">The sequence shown here is derived from an EMBL/GenBank/DDBJ whole genome shotgun (WGS) entry which is preliminary data.</text>
</comment>
<dbReference type="PANTHER" id="PTHR43434">
    <property type="entry name" value="PHOSPHOGLYCOLATE PHOSPHATASE"/>
    <property type="match status" value="1"/>
</dbReference>
<dbReference type="InterPro" id="IPR041492">
    <property type="entry name" value="HAD_2"/>
</dbReference>
<gene>
    <name evidence="1" type="ORF">SAMN05444412_11690</name>
</gene>
<dbReference type="Pfam" id="PF13419">
    <property type="entry name" value="HAD_2"/>
    <property type="match status" value="1"/>
</dbReference>
<sequence length="251" mass="28042">MIQINKTIKLAVFDMAGTTIKDNSNVAEAFQEAFLIHGFGQVTLEEAQEKMGYPKPMAIREILGKHISNRFEIRDELVDAIHTSFVSSMMAYYRDAEGIAPMEDAEEVFRELQELGIIIGLDTGFSRDITDVILERVGWKNTPLLDITVCSNEVENGRPYPDMIHTMMEMFDIVDPQEVIKIGDTEVDVNQGLNTGCLMSIAVTTGAFKREELSKHHPTHIINSLKEILPLVKAHILAVAESNQKNPGSII</sequence>
<dbReference type="SFLD" id="SFLDG01129">
    <property type="entry name" value="C1.5:_HAD__Beta-PGM__Phosphata"/>
    <property type="match status" value="1"/>
</dbReference>
<dbReference type="EMBL" id="FNQC01000016">
    <property type="protein sequence ID" value="SDZ47965.1"/>
    <property type="molecule type" value="Genomic_DNA"/>
</dbReference>
<keyword evidence="2" id="KW-1185">Reference proteome</keyword>
<dbReference type="Gene3D" id="3.40.50.1000">
    <property type="entry name" value="HAD superfamily/HAD-like"/>
    <property type="match status" value="1"/>
</dbReference>
<evidence type="ECO:0000313" key="2">
    <source>
        <dbReference type="Proteomes" id="UP000199663"/>
    </source>
</evidence>
<accession>A0A1H3TE54</accession>
<organism evidence="1 2">
    <name type="scientific">Rhodonellum ikkaensis</name>
    <dbReference type="NCBI Taxonomy" id="336829"/>
    <lineage>
        <taxon>Bacteria</taxon>
        <taxon>Pseudomonadati</taxon>
        <taxon>Bacteroidota</taxon>
        <taxon>Cytophagia</taxon>
        <taxon>Cytophagales</taxon>
        <taxon>Cytophagaceae</taxon>
        <taxon>Rhodonellum</taxon>
    </lineage>
</organism>
<dbReference type="SUPFAM" id="SSF56784">
    <property type="entry name" value="HAD-like"/>
    <property type="match status" value="1"/>
</dbReference>
<dbReference type="SFLD" id="SFLDS00003">
    <property type="entry name" value="Haloacid_Dehalogenase"/>
    <property type="match status" value="1"/>
</dbReference>
<name>A0A1H3TE54_9BACT</name>
<dbReference type="Proteomes" id="UP000199663">
    <property type="component" value="Unassembled WGS sequence"/>
</dbReference>
<protein>
    <submittedName>
        <fullName evidence="1">Phosphonatase-like hydrolase</fullName>
    </submittedName>
</protein>
<evidence type="ECO:0000313" key="1">
    <source>
        <dbReference type="EMBL" id="SDZ47965.1"/>
    </source>
</evidence>
<dbReference type="PANTHER" id="PTHR43434:SF19">
    <property type="entry name" value="PHOSPHONOACETALDEHYDE HYDROLASE"/>
    <property type="match status" value="1"/>
</dbReference>
<dbReference type="InterPro" id="IPR036412">
    <property type="entry name" value="HAD-like_sf"/>
</dbReference>
<proteinExistence type="predicted"/>
<dbReference type="InterPro" id="IPR023198">
    <property type="entry name" value="PGP-like_dom2"/>
</dbReference>
<dbReference type="RefSeq" id="WP_019599773.1">
    <property type="nucleotide sequence ID" value="NZ_FNQC01000016.1"/>
</dbReference>
<reference evidence="1 2" key="1">
    <citation type="submission" date="2016-10" db="EMBL/GenBank/DDBJ databases">
        <authorList>
            <person name="Varghese N."/>
            <person name="Submissions S."/>
        </authorList>
    </citation>
    <scope>NUCLEOTIDE SEQUENCE [LARGE SCALE GENOMIC DNA]</scope>
    <source>
        <strain evidence="1 2">DSM 17997</strain>
    </source>
</reference>
<dbReference type="SFLD" id="SFLDG01135">
    <property type="entry name" value="C1.5.6:_HAD__Beta-PGM__Phospha"/>
    <property type="match status" value="1"/>
</dbReference>
<dbReference type="InterPro" id="IPR023214">
    <property type="entry name" value="HAD_sf"/>
</dbReference>
<dbReference type="Gene3D" id="1.10.150.240">
    <property type="entry name" value="Putative phosphatase, domain 2"/>
    <property type="match status" value="1"/>
</dbReference>